<sequence length="539" mass="56407">MNMIVSSAAFELAKLANGGDDYASLGKAINGQAIVTMTLEKAQATIDLAKEALAKPIEEGALSKSVTLATGAQAYDLRAPSLLFSPTITPLRNSLKRTKRPGPGGALHWKAISGLVNSPNLMGWVPEGRRAASITYTMADASQAYATIGTEDDITDEAKYAAEGFEDEEALVQMRSLYKTMQIEECALLHGNASVALGTPTAPTLSAAGSTATLPSLTYSVIVVALTPLGLLQATLGAGVVTQVTIASNDGAAGYTVNGGCSNKSASATQAVTLGQALSATTPYINGTAGYAWYVGAVGSETLQAITTINSATFSTPLAGSRQAATAIAADYSTNSIAFDGLVTQAFKNNAVAYIKTMATGTAGVGTQMTAVGNGEVQEIRDMLRAMWDQNRVSVTKLYVAAQELTSLTKLVLTAGSAPLLRINSNTTADSPANVKVTAGSVVGWYFNPYTADGGRFIPIIIHPNMVPGTIFGYAETLPATYMSNECPTVAEVIVRQDYYVEKWPKTARRQFYGTYCQEAVAVYAPFCLAIINNIAPTI</sequence>
<dbReference type="Proteomes" id="UP000652430">
    <property type="component" value="Unassembled WGS sequence"/>
</dbReference>
<proteinExistence type="predicted"/>
<evidence type="ECO:0000313" key="2">
    <source>
        <dbReference type="Proteomes" id="UP000652430"/>
    </source>
</evidence>
<gene>
    <name evidence="1" type="ORF">GCM10008023_05900</name>
</gene>
<dbReference type="RefSeq" id="WP_189675025.1">
    <property type="nucleotide sequence ID" value="NZ_BNAQ01000001.1"/>
</dbReference>
<evidence type="ECO:0008006" key="3">
    <source>
        <dbReference type="Google" id="ProtNLM"/>
    </source>
</evidence>
<dbReference type="EMBL" id="BNAQ01000001">
    <property type="protein sequence ID" value="GHH09339.1"/>
    <property type="molecule type" value="Genomic_DNA"/>
</dbReference>
<organism evidence="1 2">
    <name type="scientific">Sphingomonas glacialis</name>
    <dbReference type="NCBI Taxonomy" id="658225"/>
    <lineage>
        <taxon>Bacteria</taxon>
        <taxon>Pseudomonadati</taxon>
        <taxon>Pseudomonadota</taxon>
        <taxon>Alphaproteobacteria</taxon>
        <taxon>Sphingomonadales</taxon>
        <taxon>Sphingomonadaceae</taxon>
        <taxon>Sphingomonas</taxon>
    </lineage>
</organism>
<keyword evidence="2" id="KW-1185">Reference proteome</keyword>
<evidence type="ECO:0000313" key="1">
    <source>
        <dbReference type="EMBL" id="GHH09339.1"/>
    </source>
</evidence>
<comment type="caution">
    <text evidence="1">The sequence shown here is derived from an EMBL/GenBank/DDBJ whole genome shotgun (WGS) entry which is preliminary data.</text>
</comment>
<name>A0ABQ3LAE6_9SPHN</name>
<accession>A0ABQ3LAE6</accession>
<reference evidence="2" key="1">
    <citation type="journal article" date="2019" name="Int. J. Syst. Evol. Microbiol.">
        <title>The Global Catalogue of Microorganisms (GCM) 10K type strain sequencing project: providing services to taxonomists for standard genome sequencing and annotation.</title>
        <authorList>
            <consortium name="The Broad Institute Genomics Platform"/>
            <consortium name="The Broad Institute Genome Sequencing Center for Infectious Disease"/>
            <person name="Wu L."/>
            <person name="Ma J."/>
        </authorList>
    </citation>
    <scope>NUCLEOTIDE SEQUENCE [LARGE SCALE GENOMIC DNA]</scope>
    <source>
        <strain evidence="2">CGMCC 1.8957</strain>
    </source>
</reference>
<protein>
    <recommendedName>
        <fullName evidence="3">Phage major capsid protein</fullName>
    </recommendedName>
</protein>